<evidence type="ECO:0000256" key="1">
    <source>
        <dbReference type="SAM" id="MobiDB-lite"/>
    </source>
</evidence>
<accession>X1GB24</accession>
<proteinExistence type="predicted"/>
<feature type="region of interest" description="Disordered" evidence="1">
    <location>
        <begin position="1"/>
        <end position="45"/>
    </location>
</feature>
<reference evidence="2" key="1">
    <citation type="journal article" date="2014" name="Front. Microbiol.">
        <title>High frequency of phylogenetically diverse reductive dehalogenase-homologous genes in deep subseafloor sedimentary metagenomes.</title>
        <authorList>
            <person name="Kawai M."/>
            <person name="Futagami T."/>
            <person name="Toyoda A."/>
            <person name="Takaki Y."/>
            <person name="Nishi S."/>
            <person name="Hori S."/>
            <person name="Arai W."/>
            <person name="Tsubouchi T."/>
            <person name="Morono Y."/>
            <person name="Uchiyama I."/>
            <person name="Ito T."/>
            <person name="Fujiyama A."/>
            <person name="Inagaki F."/>
            <person name="Takami H."/>
        </authorList>
    </citation>
    <scope>NUCLEOTIDE SEQUENCE</scope>
    <source>
        <strain evidence="2">Expedition CK06-06</strain>
    </source>
</reference>
<feature type="compositionally biased region" description="Basic and acidic residues" evidence="1">
    <location>
        <begin position="21"/>
        <end position="45"/>
    </location>
</feature>
<organism evidence="2">
    <name type="scientific">marine sediment metagenome</name>
    <dbReference type="NCBI Taxonomy" id="412755"/>
    <lineage>
        <taxon>unclassified sequences</taxon>
        <taxon>metagenomes</taxon>
        <taxon>ecological metagenomes</taxon>
    </lineage>
</organism>
<evidence type="ECO:0000313" key="2">
    <source>
        <dbReference type="EMBL" id="GAH30233.1"/>
    </source>
</evidence>
<dbReference type="Pfam" id="PF14520">
    <property type="entry name" value="HHH_5"/>
    <property type="match status" value="1"/>
</dbReference>
<name>X1GB24_9ZZZZ</name>
<dbReference type="Gene3D" id="1.10.150.20">
    <property type="entry name" value="5' to 3' exonuclease, C-terminal subdomain"/>
    <property type="match status" value="1"/>
</dbReference>
<dbReference type="SUPFAM" id="SSF158702">
    <property type="entry name" value="Sec63 N-terminal domain-like"/>
    <property type="match status" value="1"/>
</dbReference>
<evidence type="ECO:0008006" key="3">
    <source>
        <dbReference type="Google" id="ProtNLM"/>
    </source>
</evidence>
<gene>
    <name evidence="2" type="ORF">S03H2_03327</name>
</gene>
<sequence>MKDKPKTKPRKVITKAPIEPAVKEKPKTVKKEKAKSAKAEKAKIEAKGTSLTELPGLGTATAKKFIELGINSVEDLCKENPEEIAPLIKGVSVDRCKNWIEDGKEIVK</sequence>
<dbReference type="AlphaFoldDB" id="X1GB24"/>
<protein>
    <recommendedName>
        <fullName evidence="3">DUF4332 domain-containing protein</fullName>
    </recommendedName>
</protein>
<dbReference type="EMBL" id="BARU01001221">
    <property type="protein sequence ID" value="GAH30233.1"/>
    <property type="molecule type" value="Genomic_DNA"/>
</dbReference>
<comment type="caution">
    <text evidence="2">The sequence shown here is derived from an EMBL/GenBank/DDBJ whole genome shotgun (WGS) entry which is preliminary data.</text>
</comment>